<dbReference type="SUPFAM" id="SSF52266">
    <property type="entry name" value="SGNH hydrolase"/>
    <property type="match status" value="1"/>
</dbReference>
<reference evidence="1 2" key="1">
    <citation type="submission" date="2015-03" db="EMBL/GenBank/DDBJ databases">
        <title>Draft genome sequence of Elstera litoralis.</title>
        <authorList>
            <person name="Rahalkar M.C."/>
            <person name="Dhakephalkar P.K."/>
            <person name="Pore S.D."/>
            <person name="Arora P."/>
            <person name="Kapse N.G."/>
            <person name="Pandit P.S."/>
        </authorList>
    </citation>
    <scope>NUCLEOTIDE SEQUENCE [LARGE SCALE GENOMIC DNA]</scope>
    <source>
        <strain evidence="1 2">Dia-1</strain>
    </source>
</reference>
<name>A0A0F3IWS5_9PROT</name>
<dbReference type="EMBL" id="LAJY01000010">
    <property type="protein sequence ID" value="KJV11077.1"/>
    <property type="molecule type" value="Genomic_DNA"/>
</dbReference>
<proteinExistence type="predicted"/>
<comment type="caution">
    <text evidence="1">The sequence shown here is derived from an EMBL/GenBank/DDBJ whole genome shotgun (WGS) entry which is preliminary data.</text>
</comment>
<dbReference type="PATRIC" id="fig|552518.3.peg.13"/>
<feature type="non-terminal residue" evidence="1">
    <location>
        <position position="1"/>
    </location>
</feature>
<evidence type="ECO:0000313" key="2">
    <source>
        <dbReference type="Proteomes" id="UP000033774"/>
    </source>
</evidence>
<dbReference type="RefSeq" id="WP_045774169.1">
    <property type="nucleotide sequence ID" value="NZ_LAJY01000010.1"/>
</dbReference>
<evidence type="ECO:0008006" key="3">
    <source>
        <dbReference type="Google" id="ProtNLM"/>
    </source>
</evidence>
<evidence type="ECO:0000313" key="1">
    <source>
        <dbReference type="EMBL" id="KJV11077.1"/>
    </source>
</evidence>
<protein>
    <recommendedName>
        <fullName evidence="3">SGNH hydrolase-type esterase domain-containing protein</fullName>
    </recommendedName>
</protein>
<accession>A0A0F3IWS5</accession>
<dbReference type="GO" id="GO:0016788">
    <property type="term" value="F:hydrolase activity, acting on ester bonds"/>
    <property type="evidence" value="ECO:0007669"/>
    <property type="project" value="UniProtKB-ARBA"/>
</dbReference>
<sequence>LYVGNSFFYYNNSLHAHVREFVLRAETKNNFRSVSATISASGLNWHDVAAYFRPDAVGSYSFDAQNRVIFTPKGQKPFDVTILMDCSQCPVHPELKTLFTEYAEKHAATVRANGAEPVLFMSWAYQNVPEMTGELADAYTAMGNKLKALVIPAGLAFATAQAQAPEIGLYQKDKRHPTLAGTYLAAATTYATLFGKTPEGNRYTADLPDEVAAKLQTAAWTAVQDYFKR</sequence>
<gene>
    <name evidence="1" type="ORF">VZ95_00650</name>
</gene>
<dbReference type="Gene3D" id="3.40.50.1110">
    <property type="entry name" value="SGNH hydrolase"/>
    <property type="match status" value="1"/>
</dbReference>
<dbReference type="InterPro" id="IPR036514">
    <property type="entry name" value="SGNH_hydro_sf"/>
</dbReference>
<dbReference type="Proteomes" id="UP000033774">
    <property type="component" value="Unassembled WGS sequence"/>
</dbReference>
<organism evidence="1 2">
    <name type="scientific">Elstera litoralis</name>
    <dbReference type="NCBI Taxonomy" id="552518"/>
    <lineage>
        <taxon>Bacteria</taxon>
        <taxon>Pseudomonadati</taxon>
        <taxon>Pseudomonadota</taxon>
        <taxon>Alphaproteobacteria</taxon>
        <taxon>Rhodospirillales</taxon>
        <taxon>Rhodospirillaceae</taxon>
        <taxon>Elstera</taxon>
    </lineage>
</organism>
<keyword evidence="2" id="KW-1185">Reference proteome</keyword>
<dbReference type="AlphaFoldDB" id="A0A0F3IWS5"/>